<protein>
    <recommendedName>
        <fullName evidence="3">Endonuclease/exonuclease/phosphatase family protein</fullName>
    </recommendedName>
</protein>
<organism evidence="1 2">
    <name type="scientific">Medicago truncatula</name>
    <name type="common">Barrel medic</name>
    <name type="synonym">Medicago tribuloides</name>
    <dbReference type="NCBI Taxonomy" id="3880"/>
    <lineage>
        <taxon>Eukaryota</taxon>
        <taxon>Viridiplantae</taxon>
        <taxon>Streptophyta</taxon>
        <taxon>Embryophyta</taxon>
        <taxon>Tracheophyta</taxon>
        <taxon>Spermatophyta</taxon>
        <taxon>Magnoliopsida</taxon>
        <taxon>eudicotyledons</taxon>
        <taxon>Gunneridae</taxon>
        <taxon>Pentapetalae</taxon>
        <taxon>rosids</taxon>
        <taxon>fabids</taxon>
        <taxon>Fabales</taxon>
        <taxon>Fabaceae</taxon>
        <taxon>Papilionoideae</taxon>
        <taxon>50 kb inversion clade</taxon>
        <taxon>NPAAA clade</taxon>
        <taxon>Hologalegina</taxon>
        <taxon>IRL clade</taxon>
        <taxon>Trifolieae</taxon>
        <taxon>Medicago</taxon>
    </lineage>
</organism>
<dbReference type="PANTHER" id="PTHR33710">
    <property type="entry name" value="BNAC02G09200D PROTEIN"/>
    <property type="match status" value="1"/>
</dbReference>
<proteinExistence type="predicted"/>
<evidence type="ECO:0008006" key="3">
    <source>
        <dbReference type="Google" id="ProtNLM"/>
    </source>
</evidence>
<dbReference type="Proteomes" id="UP000265566">
    <property type="component" value="Chromosome 6"/>
</dbReference>
<reference evidence="2" key="1">
    <citation type="journal article" date="2018" name="Nat. Plants">
        <title>Whole-genome landscape of Medicago truncatula symbiotic genes.</title>
        <authorList>
            <person name="Pecrix Y."/>
            <person name="Staton S.E."/>
            <person name="Sallet E."/>
            <person name="Lelandais-Briere C."/>
            <person name="Moreau S."/>
            <person name="Carrere S."/>
            <person name="Blein T."/>
            <person name="Jardinaud M.F."/>
            <person name="Latrasse D."/>
            <person name="Zouine M."/>
            <person name="Zahm M."/>
            <person name="Kreplak J."/>
            <person name="Mayjonade B."/>
            <person name="Satge C."/>
            <person name="Perez M."/>
            <person name="Cauet S."/>
            <person name="Marande W."/>
            <person name="Chantry-Darmon C."/>
            <person name="Lopez-Roques C."/>
            <person name="Bouchez O."/>
            <person name="Berard A."/>
            <person name="Debelle F."/>
            <person name="Munos S."/>
            <person name="Bendahmane A."/>
            <person name="Berges H."/>
            <person name="Niebel A."/>
            <person name="Buitink J."/>
            <person name="Frugier F."/>
            <person name="Benhamed M."/>
            <person name="Crespi M."/>
            <person name="Gouzy J."/>
            <person name="Gamas P."/>
        </authorList>
    </citation>
    <scope>NUCLEOTIDE SEQUENCE [LARGE SCALE GENOMIC DNA]</scope>
    <source>
        <strain evidence="2">cv. Jemalong A17</strain>
    </source>
</reference>
<accession>A0A396HDT5</accession>
<comment type="caution">
    <text evidence="1">The sequence shown here is derived from an EMBL/GenBank/DDBJ whole genome shotgun (WGS) entry which is preliminary data.</text>
</comment>
<evidence type="ECO:0000313" key="2">
    <source>
        <dbReference type="Proteomes" id="UP000265566"/>
    </source>
</evidence>
<sequence>MSRLDHFLLSEEWCLEWPNCLQVALLRGLSDHCMLVLSVDEENWGPKSSRLLKCWQETPGYNSFVSEKWKSFQIPGWGGYVFKEKLKLIKKSLKEWHFTHIQNLSGKIEALKVRQTDYDEKAEEQELSVEELTELRSISSNIHYLSRLKTSICWQQSRLTWPREGDANSKYFHSVLACRRSRNSLSSILVNCTVVERVQPVR</sequence>
<name>A0A396HDT5_MEDTR</name>
<dbReference type="AlphaFoldDB" id="A0A396HDT5"/>
<dbReference type="PANTHER" id="PTHR33710:SF84">
    <property type="entry name" value="ENDONUCLEASE_EXONUCLEASE_PHOSPHATASE FAMILY PROTEIN"/>
    <property type="match status" value="1"/>
</dbReference>
<evidence type="ECO:0000313" key="1">
    <source>
        <dbReference type="EMBL" id="RHN51490.1"/>
    </source>
</evidence>
<gene>
    <name evidence="1" type="ORF">MtrunA17_Chr6g0469151</name>
</gene>
<dbReference type="Gramene" id="rna35932">
    <property type="protein sequence ID" value="RHN51490.1"/>
    <property type="gene ID" value="gene35932"/>
</dbReference>
<dbReference type="EMBL" id="PSQE01000006">
    <property type="protein sequence ID" value="RHN51490.1"/>
    <property type="molecule type" value="Genomic_DNA"/>
</dbReference>